<keyword evidence="2" id="KW-1185">Reference proteome</keyword>
<name>I4C195_DESTA</name>
<evidence type="ECO:0000313" key="2">
    <source>
        <dbReference type="Proteomes" id="UP000006055"/>
    </source>
</evidence>
<proteinExistence type="predicted"/>
<reference evidence="2" key="1">
    <citation type="submission" date="2012-06" db="EMBL/GenBank/DDBJ databases">
        <title>Complete sequence of chromosome of Desulfomonile tiedjei DSM 6799.</title>
        <authorList>
            <person name="Lucas S."/>
            <person name="Copeland A."/>
            <person name="Lapidus A."/>
            <person name="Glavina del Rio T."/>
            <person name="Dalin E."/>
            <person name="Tice H."/>
            <person name="Bruce D."/>
            <person name="Goodwin L."/>
            <person name="Pitluck S."/>
            <person name="Peters L."/>
            <person name="Ovchinnikova G."/>
            <person name="Zeytun A."/>
            <person name="Lu M."/>
            <person name="Kyrpides N."/>
            <person name="Mavromatis K."/>
            <person name="Ivanova N."/>
            <person name="Brettin T."/>
            <person name="Detter J.C."/>
            <person name="Han C."/>
            <person name="Larimer F."/>
            <person name="Land M."/>
            <person name="Hauser L."/>
            <person name="Markowitz V."/>
            <person name="Cheng J.-F."/>
            <person name="Hugenholtz P."/>
            <person name="Woyke T."/>
            <person name="Wu D."/>
            <person name="Spring S."/>
            <person name="Schroeder M."/>
            <person name="Brambilla E."/>
            <person name="Klenk H.-P."/>
            <person name="Eisen J.A."/>
        </authorList>
    </citation>
    <scope>NUCLEOTIDE SEQUENCE [LARGE SCALE GENOMIC DNA]</scope>
    <source>
        <strain evidence="2">ATCC 49306 / DSM 6799 / DCB-1</strain>
    </source>
</reference>
<protein>
    <submittedName>
        <fullName evidence="1">Uncharacterized protein</fullName>
    </submittedName>
</protein>
<organism evidence="1 2">
    <name type="scientific">Desulfomonile tiedjei (strain ATCC 49306 / DSM 6799 / DCB-1)</name>
    <dbReference type="NCBI Taxonomy" id="706587"/>
    <lineage>
        <taxon>Bacteria</taxon>
        <taxon>Pseudomonadati</taxon>
        <taxon>Thermodesulfobacteriota</taxon>
        <taxon>Desulfomonilia</taxon>
        <taxon>Desulfomonilales</taxon>
        <taxon>Desulfomonilaceae</taxon>
        <taxon>Desulfomonile</taxon>
    </lineage>
</organism>
<sequence length="54" mass="6179">MRCWARAAGQARVGFKCLSELWFGAERRTNFYSSRTDFRGYGNFEGILTGPQVL</sequence>
<dbReference type="HOGENOM" id="CLU_3042787_0_0_7"/>
<evidence type="ECO:0000313" key="1">
    <source>
        <dbReference type="EMBL" id="AFM23336.1"/>
    </source>
</evidence>
<dbReference type="Proteomes" id="UP000006055">
    <property type="component" value="Chromosome"/>
</dbReference>
<dbReference type="KEGG" id="dti:Desti_0608"/>
<accession>I4C195</accession>
<dbReference type="AlphaFoldDB" id="I4C195"/>
<dbReference type="EMBL" id="CP003360">
    <property type="protein sequence ID" value="AFM23336.1"/>
    <property type="molecule type" value="Genomic_DNA"/>
</dbReference>
<gene>
    <name evidence="1" type="ordered locus">Desti_0608</name>
</gene>